<gene>
    <name evidence="1" type="ORF">LCI18_003112</name>
</gene>
<accession>A0ACD3YT66</accession>
<dbReference type="Proteomes" id="UP000830768">
    <property type="component" value="Chromosome 3"/>
</dbReference>
<keyword evidence="2" id="KW-1185">Reference proteome</keyword>
<sequence>MSRWHAISCDSPRVQVGHDSIPKCQACGNSARDLLQDLTEHPSSLITSLPPDEPPGKLNLSWPSTITYTRTKSRRPGFESGAIEHRAPSSAAESLVCLKLSEETSPRTWASHIHDRTLREDEFRLIALVARENESPTDVIHLMLETYSDREFPEYEAVSYTWGGESGDATLRHPIYVGEYWDILLQTGNCCAMLRYLRPSRGERTLWVDAICINQKDTRERGEQVAKMGQIYSQCLQVILWLGDDITVKTSKRFPTRHRFHELQSLHISMPMDDTSRSADRLTIQKLLERRYFSRAWVLQELVLAPRVVIPIGDKIFSVGPSMTEYLDQLTSGTWPWEQTKAPWFQHATRGLLIPKSMPELLSLAWKSKSSDVRDKFYSILGPYSLKPGGIQIQPDYSISLQHLATGFFAHCIINEGASYLLLKASGANAEAGVPSWMPNWKDPVAWEKLLGNEDEENPSWDRVKNMMPEFHHDSVVQIRFVPNPAAENNAPKNISKRLWYHGATVDADSGAMTLNLTRVSTIDRFMRARESQDFSWYRFRCTSHGGYISLASQRKLDALVQLEDEVYLFDNNTTAPIYLVLRPIRGQHEFLLVAACPHLVYTFRKHPLETSSSHRQDQKVDAIPITDLQQSLYSDLIKLHNSLDQTVEFGAYRLSLFPGMQRNPQLREVFPLLLGFTNDRFREKFKSWGTLNEAYLNVIRPYCEWAEISHGRVKVSLGRDPQDGRQRPSPAGWERMPAHYNKPGQVVSSCPLKRIKLQLVEADFLDQPWILGLLTRLQGSNVGDRIMDPPRGEDHLQKASYDGRHRVFGSLQLDGRILQVRIV</sequence>
<name>A0ACD3YT66_FUSSC</name>
<organism evidence="1 2">
    <name type="scientific">Fusarium solani subsp. cucurbitae</name>
    <name type="common">Neocosmosporum cucurbitae</name>
    <dbReference type="NCBI Taxonomy" id="2747967"/>
    <lineage>
        <taxon>Eukaryota</taxon>
        <taxon>Fungi</taxon>
        <taxon>Dikarya</taxon>
        <taxon>Ascomycota</taxon>
        <taxon>Pezizomycotina</taxon>
        <taxon>Sordariomycetes</taxon>
        <taxon>Hypocreomycetidae</taxon>
        <taxon>Hypocreales</taxon>
        <taxon>Nectriaceae</taxon>
        <taxon>Fusarium</taxon>
        <taxon>Fusarium solani species complex</taxon>
    </lineage>
</organism>
<evidence type="ECO:0000313" key="2">
    <source>
        <dbReference type="Proteomes" id="UP000830768"/>
    </source>
</evidence>
<reference evidence="1" key="1">
    <citation type="submission" date="2021-11" db="EMBL/GenBank/DDBJ databases">
        <title>Fusarium solani-melongenae Genome sequencing and assembly.</title>
        <authorList>
            <person name="Xie S."/>
            <person name="Huang L."/>
            <person name="Zhang X."/>
        </authorList>
    </citation>
    <scope>NUCLEOTIDE SEQUENCE</scope>
    <source>
        <strain evidence="1">CRI 24-3</strain>
    </source>
</reference>
<protein>
    <submittedName>
        <fullName evidence="1">Uncharacterized protein</fullName>
    </submittedName>
</protein>
<evidence type="ECO:0000313" key="1">
    <source>
        <dbReference type="EMBL" id="UPK92177.1"/>
    </source>
</evidence>
<proteinExistence type="predicted"/>
<dbReference type="EMBL" id="CP090032">
    <property type="protein sequence ID" value="UPK92177.1"/>
    <property type="molecule type" value="Genomic_DNA"/>
</dbReference>